<name>A0A0D0D1C8_9AGAR</name>
<evidence type="ECO:0000256" key="1">
    <source>
        <dbReference type="SAM" id="MobiDB-lite"/>
    </source>
</evidence>
<accession>A0A0D0D1C8</accession>
<dbReference type="EMBL" id="KN834765">
    <property type="protein sequence ID" value="KIK62913.1"/>
    <property type="molecule type" value="Genomic_DNA"/>
</dbReference>
<dbReference type="Proteomes" id="UP000053593">
    <property type="component" value="Unassembled WGS sequence"/>
</dbReference>
<organism evidence="2 3">
    <name type="scientific">Collybiopsis luxurians FD-317 M1</name>
    <dbReference type="NCBI Taxonomy" id="944289"/>
    <lineage>
        <taxon>Eukaryota</taxon>
        <taxon>Fungi</taxon>
        <taxon>Dikarya</taxon>
        <taxon>Basidiomycota</taxon>
        <taxon>Agaricomycotina</taxon>
        <taxon>Agaricomycetes</taxon>
        <taxon>Agaricomycetidae</taxon>
        <taxon>Agaricales</taxon>
        <taxon>Marasmiineae</taxon>
        <taxon>Omphalotaceae</taxon>
        <taxon>Collybiopsis</taxon>
        <taxon>Collybiopsis luxurians</taxon>
    </lineage>
</organism>
<dbReference type="AlphaFoldDB" id="A0A0D0D1C8"/>
<dbReference type="HOGENOM" id="CLU_1704426_0_0_1"/>
<sequence length="154" mass="17653">MERMNLETEGNVSETQDIEDISESEASDMGQYGQDLDETPYHDIQNLFTRLLAQLNGVSHFIPPGEFAGDANYLEPDEYYVTIVNHLDSRRACFRTKDSERLYVLIARAAKLLKVIAEPLKLKWEFYNSANRKTLAQAHINYESVLRLIVVEPA</sequence>
<proteinExistence type="predicted"/>
<feature type="region of interest" description="Disordered" evidence="1">
    <location>
        <begin position="1"/>
        <end position="26"/>
    </location>
</feature>
<evidence type="ECO:0000313" key="2">
    <source>
        <dbReference type="EMBL" id="KIK62913.1"/>
    </source>
</evidence>
<feature type="compositionally biased region" description="Acidic residues" evidence="1">
    <location>
        <begin position="16"/>
        <end position="26"/>
    </location>
</feature>
<protein>
    <submittedName>
        <fullName evidence="2">Uncharacterized protein</fullName>
    </submittedName>
</protein>
<evidence type="ECO:0000313" key="3">
    <source>
        <dbReference type="Proteomes" id="UP000053593"/>
    </source>
</evidence>
<reference evidence="2 3" key="1">
    <citation type="submission" date="2014-04" db="EMBL/GenBank/DDBJ databases">
        <title>Evolutionary Origins and Diversification of the Mycorrhizal Mutualists.</title>
        <authorList>
            <consortium name="DOE Joint Genome Institute"/>
            <consortium name="Mycorrhizal Genomics Consortium"/>
            <person name="Kohler A."/>
            <person name="Kuo A."/>
            <person name="Nagy L.G."/>
            <person name="Floudas D."/>
            <person name="Copeland A."/>
            <person name="Barry K.W."/>
            <person name="Cichocki N."/>
            <person name="Veneault-Fourrey C."/>
            <person name="LaButti K."/>
            <person name="Lindquist E.A."/>
            <person name="Lipzen A."/>
            <person name="Lundell T."/>
            <person name="Morin E."/>
            <person name="Murat C."/>
            <person name="Riley R."/>
            <person name="Ohm R."/>
            <person name="Sun H."/>
            <person name="Tunlid A."/>
            <person name="Henrissat B."/>
            <person name="Grigoriev I.V."/>
            <person name="Hibbett D.S."/>
            <person name="Martin F."/>
        </authorList>
    </citation>
    <scope>NUCLEOTIDE SEQUENCE [LARGE SCALE GENOMIC DNA]</scope>
    <source>
        <strain evidence="2 3">FD-317 M1</strain>
    </source>
</reference>
<gene>
    <name evidence="2" type="ORF">GYMLUDRAFT_242002</name>
</gene>
<keyword evidence="3" id="KW-1185">Reference proteome</keyword>